<dbReference type="KEGG" id="atm:ANT_24550"/>
<name>E8MZD3_ANATU</name>
<evidence type="ECO:0000313" key="3">
    <source>
        <dbReference type="EMBL" id="BAJ64481.1"/>
    </source>
</evidence>
<dbReference type="InterPro" id="IPR056339">
    <property type="entry name" value="CARF_Card1"/>
</dbReference>
<dbReference type="OrthoDB" id="159379at2"/>
<dbReference type="Gene3D" id="3.40.1350.10">
    <property type="match status" value="1"/>
</dbReference>
<dbReference type="InterPro" id="IPR011856">
    <property type="entry name" value="tRNA_endonuc-like_dom_sf"/>
</dbReference>
<dbReference type="EMBL" id="AP012029">
    <property type="protein sequence ID" value="BAJ64481.1"/>
    <property type="molecule type" value="Genomic_DNA"/>
</dbReference>
<protein>
    <recommendedName>
        <fullName evidence="5">DUF1887 family protein</fullName>
    </recommendedName>
</protein>
<dbReference type="HOGENOM" id="CLU_979240_0_0_0"/>
<dbReference type="SUPFAM" id="SSF52980">
    <property type="entry name" value="Restriction endonuclease-like"/>
    <property type="match status" value="1"/>
</dbReference>
<dbReference type="RefSeq" id="WP_013560836.1">
    <property type="nucleotide sequence ID" value="NC_014960.1"/>
</dbReference>
<organism evidence="3 4">
    <name type="scientific">Anaerolinea thermophila (strain DSM 14523 / JCM 11388 / NBRC 100420 / UNI-1)</name>
    <dbReference type="NCBI Taxonomy" id="926569"/>
    <lineage>
        <taxon>Bacteria</taxon>
        <taxon>Bacillati</taxon>
        <taxon>Chloroflexota</taxon>
        <taxon>Anaerolineae</taxon>
        <taxon>Anaerolineales</taxon>
        <taxon>Anaerolineaceae</taxon>
        <taxon>Anaerolinea</taxon>
    </lineage>
</organism>
<dbReference type="InterPro" id="IPR011335">
    <property type="entry name" value="Restrct_endonuc-II-like"/>
</dbReference>
<dbReference type="InterPro" id="IPR015093">
    <property type="entry name" value="Card1_endonucl_dom"/>
</dbReference>
<evidence type="ECO:0000313" key="4">
    <source>
        <dbReference type="Proteomes" id="UP000008922"/>
    </source>
</evidence>
<dbReference type="GO" id="GO:0003676">
    <property type="term" value="F:nucleic acid binding"/>
    <property type="evidence" value="ECO:0007669"/>
    <property type="project" value="InterPro"/>
</dbReference>
<feature type="domain" description="Card1 CARF" evidence="2">
    <location>
        <begin position="2"/>
        <end position="146"/>
    </location>
</feature>
<dbReference type="Pfam" id="PF09002">
    <property type="entry name" value="Card1_endonuc"/>
    <property type="match status" value="1"/>
</dbReference>
<dbReference type="STRING" id="926569.ANT_24550"/>
<reference evidence="3 4" key="1">
    <citation type="submission" date="2010-12" db="EMBL/GenBank/DDBJ databases">
        <title>Whole genome sequence of Anaerolinea thermophila UNI-1.</title>
        <authorList>
            <person name="Narita-Yamada S."/>
            <person name="Kishi E."/>
            <person name="Watanabe Y."/>
            <person name="Takasaki K."/>
            <person name="Ankai A."/>
            <person name="Oguchi A."/>
            <person name="Fukui S."/>
            <person name="Takahashi M."/>
            <person name="Yashiro I."/>
            <person name="Hosoyama A."/>
            <person name="Sekiguchi Y."/>
            <person name="Hanada S."/>
            <person name="Fujita N."/>
        </authorList>
    </citation>
    <scope>NUCLEOTIDE SEQUENCE [LARGE SCALE GENOMIC DNA]</scope>
    <source>
        <strain evidence="4">DSM 14523 / JCM 11388 / NBRC 100420 / UNI-1</strain>
    </source>
</reference>
<dbReference type="AlphaFoldDB" id="E8MZD3"/>
<evidence type="ECO:0008006" key="5">
    <source>
        <dbReference type="Google" id="ProtNLM"/>
    </source>
</evidence>
<proteinExistence type="predicted"/>
<evidence type="ECO:0000259" key="2">
    <source>
        <dbReference type="Pfam" id="PF23400"/>
    </source>
</evidence>
<dbReference type="Pfam" id="PF23400">
    <property type="entry name" value="CARF_Card1"/>
    <property type="match status" value="1"/>
</dbReference>
<dbReference type="Proteomes" id="UP000008922">
    <property type="component" value="Chromosome"/>
</dbReference>
<accession>E8MZD3</accession>
<dbReference type="InParanoid" id="E8MZD3"/>
<sequence>MILLTLLGEQPIPNLLPLWQYREFSGVQFVVTPRTRPLAESLAAFIRQDRTLQHLQVHEPLDVEAYDLSQTRLRLIQALMSHIRAHTPVTLNLTGGTKLMSLAAMQAAYGLAVPLLYVSSETGEMILYTSDGIEQKREPIHVSITADQYLQAHGIESSPYQNFAENEKYAPIRSTKEGDWLEEAVYQAALQSGMFDDVRKNVYIRRRGRKDAVINELDVVVTRNGLLGVCSCKSGKKLDKDDLYELEALSSREKFGIYCGKVFACATDEIPEGIKERASADKIRLAFGKDVAQKAVQQLLESLKRF</sequence>
<feature type="domain" description="Card1 endonuclease" evidence="1">
    <location>
        <begin position="177"/>
        <end position="266"/>
    </location>
</feature>
<dbReference type="Gene3D" id="3.40.50.10770">
    <property type="entry name" value="Hypothetical protein VC1899 like domain (Restriction endonuclease-like)"/>
    <property type="match status" value="1"/>
</dbReference>
<gene>
    <name evidence="3" type="ordered locus">ANT_24550</name>
</gene>
<evidence type="ECO:0000259" key="1">
    <source>
        <dbReference type="Pfam" id="PF09002"/>
    </source>
</evidence>
<keyword evidence="4" id="KW-1185">Reference proteome</keyword>